<dbReference type="OrthoDB" id="512401at2"/>
<accession>H8YWG4</accession>
<name>H8YWG4_9GAMM</name>
<keyword evidence="2" id="KW-1185">Reference proteome</keyword>
<evidence type="ECO:0000313" key="2">
    <source>
        <dbReference type="Proteomes" id="UP000002964"/>
    </source>
</evidence>
<evidence type="ECO:0000313" key="1">
    <source>
        <dbReference type="EMBL" id="EIC22790.1"/>
    </source>
</evidence>
<reference evidence="1 2" key="2">
    <citation type="submission" date="2011-11" db="EMBL/GenBank/DDBJ databases">
        <authorList>
            <consortium name="US DOE Joint Genome Institute"/>
            <person name="Lucas S."/>
            <person name="Han J."/>
            <person name="Lapidus A."/>
            <person name="Cheng J.-F."/>
            <person name="Goodwin L."/>
            <person name="Pitluck S."/>
            <person name="Peters L."/>
            <person name="Ovchinnikova G."/>
            <person name="Zhang X."/>
            <person name="Detter J.C."/>
            <person name="Han C."/>
            <person name="Tapia R."/>
            <person name="Land M."/>
            <person name="Hauser L."/>
            <person name="Kyrpides N."/>
            <person name="Ivanova N."/>
            <person name="Pagani I."/>
            <person name="Vogl K."/>
            <person name="Liu Z."/>
            <person name="Overmann J."/>
            <person name="Frigaard N.-U."/>
            <person name="Bryant D."/>
            <person name="Woyke T."/>
        </authorList>
    </citation>
    <scope>NUCLEOTIDE SEQUENCE [LARGE SCALE GENOMIC DNA]</scope>
    <source>
        <strain evidence="1 2">970</strain>
    </source>
</reference>
<organism evidence="1 2">
    <name type="scientific">Thiorhodovibrio frisius</name>
    <dbReference type="NCBI Taxonomy" id="631362"/>
    <lineage>
        <taxon>Bacteria</taxon>
        <taxon>Pseudomonadati</taxon>
        <taxon>Pseudomonadota</taxon>
        <taxon>Gammaproteobacteria</taxon>
        <taxon>Chromatiales</taxon>
        <taxon>Chromatiaceae</taxon>
        <taxon>Thiorhodovibrio</taxon>
    </lineage>
</organism>
<dbReference type="RefSeq" id="WP_009146876.1">
    <property type="nucleotide sequence ID" value="NZ_CP121471.1"/>
</dbReference>
<dbReference type="HOGENOM" id="CLU_1325857_0_0_6"/>
<dbReference type="STRING" id="631362.Thi970DRAFT_00425"/>
<reference evidence="2" key="1">
    <citation type="submission" date="2011-06" db="EMBL/GenBank/DDBJ databases">
        <authorList>
            <consortium name="US DOE Joint Genome Institute (JGI-PGF)"/>
            <person name="Lucas S."/>
            <person name="Han J."/>
            <person name="Lapidus A."/>
            <person name="Cheng J.-F."/>
            <person name="Goodwin L."/>
            <person name="Pitluck S."/>
            <person name="Peters L."/>
            <person name="Land M.L."/>
            <person name="Hauser L."/>
            <person name="Vogl K."/>
            <person name="Liu Z."/>
            <person name="Overmann J."/>
            <person name="Frigaard N.-U."/>
            <person name="Bryant D.A."/>
            <person name="Woyke T.J."/>
        </authorList>
    </citation>
    <scope>NUCLEOTIDE SEQUENCE [LARGE SCALE GENOMIC DNA]</scope>
    <source>
        <strain evidence="2">970</strain>
    </source>
</reference>
<dbReference type="EMBL" id="JH603168">
    <property type="protein sequence ID" value="EIC22790.1"/>
    <property type="molecule type" value="Genomic_DNA"/>
</dbReference>
<protein>
    <submittedName>
        <fullName evidence="1">Uncharacterized protein</fullName>
    </submittedName>
</protein>
<dbReference type="AlphaFoldDB" id="H8YWG4"/>
<dbReference type="eggNOG" id="ENOG5033P32">
    <property type="taxonomic scope" value="Bacteria"/>
</dbReference>
<proteinExistence type="predicted"/>
<sequence length="207" mass="22708">MGLKRDELGFVRSSGYGRIRRDELEQLLRVGPRDSVYRSGIDHGVRTGQVVTDQEVMIKPGDTFSAGPRVVKGATLAPLPEALKREVDALSHAGFGGVGMPEPAEEGWRLRLRGLTLPGGSRTDALILLPKTYPLAAPIGFYLAKGEQTAQLDLSHLFDRSYYDAPDLTGQGWQWYCGVADNWRPGHHTLVAYLTVTLAFFADKAVN</sequence>
<gene>
    <name evidence="1" type="ORF">Thi970DRAFT_00425</name>
</gene>
<dbReference type="Proteomes" id="UP000002964">
    <property type="component" value="Unassembled WGS sequence"/>
</dbReference>